<evidence type="ECO:0000313" key="2">
    <source>
        <dbReference type="Proteomes" id="UP000504607"/>
    </source>
</evidence>
<keyword evidence="2" id="KW-1185">Reference proteome</keyword>
<organism evidence="2 3">
    <name type="scientific">Elaeis guineensis var. tenera</name>
    <name type="common">Oil palm</name>
    <dbReference type="NCBI Taxonomy" id="51953"/>
    <lineage>
        <taxon>Eukaryota</taxon>
        <taxon>Viridiplantae</taxon>
        <taxon>Streptophyta</taxon>
        <taxon>Embryophyta</taxon>
        <taxon>Tracheophyta</taxon>
        <taxon>Spermatophyta</taxon>
        <taxon>Magnoliopsida</taxon>
        <taxon>Liliopsida</taxon>
        <taxon>Arecaceae</taxon>
        <taxon>Arecoideae</taxon>
        <taxon>Cocoseae</taxon>
        <taxon>Elaeidinae</taxon>
        <taxon>Elaeis</taxon>
    </lineage>
</organism>
<dbReference type="InParanoid" id="A0A6I9QBS5"/>
<dbReference type="PANTHER" id="PTHR31681:SF47">
    <property type="entry name" value="SULFATED SURFACE-LIKE GLYCOPROTEIN"/>
    <property type="match status" value="1"/>
</dbReference>
<dbReference type="FunCoup" id="A0A6I9QBS5">
    <property type="interactions" value="51"/>
</dbReference>
<reference evidence="3" key="1">
    <citation type="submission" date="2025-08" db="UniProtKB">
        <authorList>
            <consortium name="RefSeq"/>
        </authorList>
    </citation>
    <scope>IDENTIFICATION</scope>
</reference>
<dbReference type="RefSeq" id="XP_010906613.1">
    <property type="nucleotide sequence ID" value="XM_010908311.3"/>
</dbReference>
<accession>A0A6I9QBS5</accession>
<feature type="region of interest" description="Disordered" evidence="1">
    <location>
        <begin position="54"/>
        <end position="88"/>
    </location>
</feature>
<dbReference type="OrthoDB" id="9514740at2759"/>
<dbReference type="PANTHER" id="PTHR31681">
    <property type="entry name" value="C2H2-LIKE ZINC FINGER PROTEIN"/>
    <property type="match status" value="1"/>
</dbReference>
<proteinExistence type="predicted"/>
<dbReference type="Gene3D" id="3.90.228.10">
    <property type="match status" value="1"/>
</dbReference>
<dbReference type="KEGG" id="egu:105033483"/>
<protein>
    <submittedName>
        <fullName evidence="3">Uncharacterized protein LOC105033483</fullName>
    </submittedName>
</protein>
<evidence type="ECO:0000313" key="3">
    <source>
        <dbReference type="RefSeq" id="XP_010906613.1"/>
    </source>
</evidence>
<feature type="region of interest" description="Disordered" evidence="1">
    <location>
        <begin position="13"/>
        <end position="38"/>
    </location>
</feature>
<dbReference type="SUPFAM" id="SSF56399">
    <property type="entry name" value="ADP-ribosylation"/>
    <property type="match status" value="1"/>
</dbReference>
<dbReference type="AlphaFoldDB" id="A0A6I9QBS5"/>
<gene>
    <name evidence="3" type="primary">LOC105033483</name>
</gene>
<dbReference type="GeneID" id="105033483"/>
<evidence type="ECO:0000256" key="1">
    <source>
        <dbReference type="SAM" id="MobiDB-lite"/>
    </source>
</evidence>
<name>A0A6I9QBS5_ELAGV</name>
<sequence>MATNWLKSLRCNSNAVADGVTNPKSLSRKTKNPHPLATCRRFDSVKDVVSPFPIYPSSPLPKTPSLKEPKPKPKSRPSPPPPASVVMEVAPPANSLPALEELPVGHSSRRVVEIIFRSSWGRPPFAGEIKMLFRVQHPPRATARFEEYRSAVRAHTAASSAARCAADGNEMMRFHRAPSSASAGGGEVYDAAAWGKAGEGIRTFDGSGGAHASGGGGAGRGAMLLCRVIAGRVRTGSEPESVSLSGFDSLRVGMGELLVFDPRAVLPCFLIIYKI</sequence>
<dbReference type="Proteomes" id="UP000504607">
    <property type="component" value="Unplaced"/>
</dbReference>